<name>A0A3B0JJ17_9RICK</name>
<sequence length="53" mass="6161">MLGQENIREQLAVDQMDVDELSNGEQHYEDRLSSEIECKLSCEFSGKSWTFMC</sequence>
<reference evidence="1" key="1">
    <citation type="submission" date="2018-04" db="EMBL/GenBank/DDBJ databases">
        <authorList>
            <person name="Go L.Y."/>
            <person name="Mitchell J.A."/>
        </authorList>
    </citation>
    <scope>NUCLEOTIDE SEQUENCE</scope>
    <source>
        <strain evidence="1">WBAD</strain>
    </source>
</reference>
<dbReference type="AlphaFoldDB" id="A0A3B0JJ17"/>
<gene>
    <name evidence="1" type="ORF">WBAD_0831</name>
</gene>
<proteinExistence type="predicted"/>
<evidence type="ECO:0000313" key="1">
    <source>
        <dbReference type="EMBL" id="SPP33271.1"/>
    </source>
</evidence>
<protein>
    <submittedName>
        <fullName evidence="1">Uncharacterized protein</fullName>
    </submittedName>
</protein>
<dbReference type="EMBL" id="OUNE01000141">
    <property type="protein sequence ID" value="SPP33271.1"/>
    <property type="molecule type" value="Genomic_DNA"/>
</dbReference>
<organism evidence="1">
    <name type="scientific">Wolbachia endosymbiont of Aleurodicus dispersus</name>
    <dbReference type="NCBI Taxonomy" id="1288877"/>
    <lineage>
        <taxon>Bacteria</taxon>
        <taxon>Pseudomonadati</taxon>
        <taxon>Pseudomonadota</taxon>
        <taxon>Alphaproteobacteria</taxon>
        <taxon>Rickettsiales</taxon>
        <taxon>Anaplasmataceae</taxon>
        <taxon>Wolbachieae</taxon>
        <taxon>Wolbachia</taxon>
    </lineage>
</organism>
<accession>A0A3B0JJ17</accession>